<feature type="region of interest" description="Disordered" evidence="1">
    <location>
        <begin position="193"/>
        <end position="214"/>
    </location>
</feature>
<dbReference type="Pfam" id="PF20091">
    <property type="entry name" value="Abhydrolase_10"/>
    <property type="match status" value="1"/>
</dbReference>
<feature type="domain" description="Alpha/beta hydrolase" evidence="2">
    <location>
        <begin position="240"/>
        <end position="658"/>
    </location>
</feature>
<dbReference type="Proteomes" id="UP001174909">
    <property type="component" value="Unassembled WGS sequence"/>
</dbReference>
<evidence type="ECO:0000256" key="1">
    <source>
        <dbReference type="SAM" id="MobiDB-lite"/>
    </source>
</evidence>
<evidence type="ECO:0000313" key="3">
    <source>
        <dbReference type="EMBL" id="CAI8006629.1"/>
    </source>
</evidence>
<dbReference type="AlphaFoldDB" id="A0AA35R872"/>
<gene>
    <name evidence="3" type="ORF">GBAR_LOCUS4830</name>
</gene>
<accession>A0AA35R872</accession>
<organism evidence="3 4">
    <name type="scientific">Geodia barretti</name>
    <name type="common">Barrett's horny sponge</name>
    <dbReference type="NCBI Taxonomy" id="519541"/>
    <lineage>
        <taxon>Eukaryota</taxon>
        <taxon>Metazoa</taxon>
        <taxon>Porifera</taxon>
        <taxon>Demospongiae</taxon>
        <taxon>Heteroscleromorpha</taxon>
        <taxon>Tetractinellida</taxon>
        <taxon>Astrophorina</taxon>
        <taxon>Geodiidae</taxon>
        <taxon>Geodia</taxon>
    </lineage>
</organism>
<proteinExistence type="predicted"/>
<protein>
    <recommendedName>
        <fullName evidence="2">Alpha/beta hydrolase domain-containing protein</fullName>
    </recommendedName>
</protein>
<evidence type="ECO:0000259" key="2">
    <source>
        <dbReference type="Pfam" id="PF20091"/>
    </source>
</evidence>
<evidence type="ECO:0000313" key="4">
    <source>
        <dbReference type="Proteomes" id="UP001174909"/>
    </source>
</evidence>
<dbReference type="InterPro" id="IPR045394">
    <property type="entry name" value="Abhydrolase_dom"/>
</dbReference>
<name>A0AA35R872_GEOBA</name>
<reference evidence="3" key="1">
    <citation type="submission" date="2023-03" db="EMBL/GenBank/DDBJ databases">
        <authorList>
            <person name="Steffen K."/>
            <person name="Cardenas P."/>
        </authorList>
    </citation>
    <scope>NUCLEOTIDE SEQUENCE</scope>
</reference>
<keyword evidence="4" id="KW-1185">Reference proteome</keyword>
<dbReference type="EMBL" id="CASHTH010000702">
    <property type="protein sequence ID" value="CAI8006629.1"/>
    <property type="molecule type" value="Genomic_DNA"/>
</dbReference>
<comment type="caution">
    <text evidence="3">The sequence shown here is derived from an EMBL/GenBank/DDBJ whole genome shotgun (WGS) entry which is preliminary data.</text>
</comment>
<sequence length="675" mass="73815">MIRWPTGGVLAITELEISKRTSFASGESFGDVGAYELLEGTAHYAVDPLHARNQGITDLDLAPRNNAGNVEFSADFAMLQPVNIDRGNRRILFDVVNRGRKTALGMNSVPSATDPMAPLEAGNGYLMRRGYTVVWGGWQADVPSTPGLIGLHVPEAVGPEGALTGKIMCQFQCNEPTQVFLLADREHLANPAADPEETEANLTVRDLPNSPATPVDRSQWSFIRVEDVDVEPNYNHVYMPSGFEPGRIYQLVYTTTGSRIVGLGFAAMRDVVSFLKYAPARFDGRRGNPCAGAIDYAYAMGRSQSGRFLRQYIHTGINEDEEDRVALDGIIPHVAGGMRGEFNLRFGQPSKDVCYIIPEMFPFTDTPQTDPVTGAQGSLLDMMEQRGSVPKIMFTNTSAEYWRGDAALIHTDLENLTDAAESPSVRRYHFAGCQHGSGEFPPLEVRTNDGIRGQLPFNSVDYAPLLRAALDNLDRWVATGEEPPASRHPSLNDGTAVESYTLLERFAQLPGVRVPTQATRAIRLDYGPEAHLGRTTRLPAAEGAEFPALVADLDESFNERGGIRMPDLAVPVATYTGWNLRDESIGNANLFIGITGGLAGWTLPLPPTAAEREATGDPRVSIEERYASREDYLEQVARAAMDLVAESYMLEDDVDEVVDLAGRKYDYFVGDGGES</sequence>